<dbReference type="InterPro" id="IPR023635">
    <property type="entry name" value="Peptide_deformylase"/>
</dbReference>
<accession>A0A833UST8</accession>
<keyword evidence="2" id="KW-0479">Metal-binding</keyword>
<dbReference type="NCBIfam" id="TIGR00079">
    <property type="entry name" value="pept_deformyl"/>
    <property type="match status" value="1"/>
</dbReference>
<proteinExistence type="inferred from homology"/>
<evidence type="ECO:0000313" key="4">
    <source>
        <dbReference type="Proteomes" id="UP000490535"/>
    </source>
</evidence>
<dbReference type="Pfam" id="PF01327">
    <property type="entry name" value="Pep_deformylase"/>
    <property type="match status" value="1"/>
</dbReference>
<feature type="binding site" evidence="2">
    <location>
        <position position="145"/>
    </location>
    <ligand>
        <name>Fe cation</name>
        <dbReference type="ChEBI" id="CHEBI:24875"/>
    </ligand>
</feature>
<evidence type="ECO:0000313" key="3">
    <source>
        <dbReference type="EMBL" id="KAF1020614.1"/>
    </source>
</evidence>
<comment type="similarity">
    <text evidence="1 2">Belongs to the polypeptide deformylase family.</text>
</comment>
<keyword evidence="2" id="KW-0378">Hydrolase</keyword>
<dbReference type="HAMAP" id="MF_00163">
    <property type="entry name" value="Pep_deformylase"/>
    <property type="match status" value="1"/>
</dbReference>
<dbReference type="GO" id="GO:0006412">
    <property type="term" value="P:translation"/>
    <property type="evidence" value="ECO:0007669"/>
    <property type="project" value="UniProtKB-UniRule"/>
</dbReference>
<gene>
    <name evidence="3" type="primary">def_1</name>
    <name evidence="2" type="synonym">def</name>
    <name evidence="3" type="ORF">GAK29_03580</name>
</gene>
<feature type="binding site" evidence="2">
    <location>
        <position position="149"/>
    </location>
    <ligand>
        <name>Fe cation</name>
        <dbReference type="ChEBI" id="CHEBI:24875"/>
    </ligand>
</feature>
<dbReference type="EMBL" id="WNDP01000119">
    <property type="protein sequence ID" value="KAF1020614.1"/>
    <property type="molecule type" value="Genomic_DNA"/>
</dbReference>
<dbReference type="PIRSF" id="PIRSF004749">
    <property type="entry name" value="Pep_def"/>
    <property type="match status" value="1"/>
</dbReference>
<dbReference type="SUPFAM" id="SSF56420">
    <property type="entry name" value="Peptide deformylase"/>
    <property type="match status" value="1"/>
</dbReference>
<dbReference type="GO" id="GO:0042586">
    <property type="term" value="F:peptide deformylase activity"/>
    <property type="evidence" value="ECO:0007669"/>
    <property type="project" value="UniProtKB-UniRule"/>
</dbReference>
<dbReference type="PANTHER" id="PTHR10458">
    <property type="entry name" value="PEPTIDE DEFORMYLASE"/>
    <property type="match status" value="1"/>
</dbReference>
<dbReference type="Gene3D" id="3.90.45.10">
    <property type="entry name" value="Peptide deformylase"/>
    <property type="match status" value="1"/>
</dbReference>
<comment type="cofactor">
    <cofactor evidence="2">
        <name>Fe(2+)</name>
        <dbReference type="ChEBI" id="CHEBI:29033"/>
    </cofactor>
    <text evidence="2">Binds 1 Fe(2+) ion.</text>
</comment>
<reference evidence="4" key="1">
    <citation type="journal article" date="2020" name="MBio">
        <title>Horizontal gene transfer to a defensive symbiont with a reduced genome amongst a multipartite beetle microbiome.</title>
        <authorList>
            <person name="Waterworth S.C."/>
            <person name="Florez L.V."/>
            <person name="Rees E.R."/>
            <person name="Hertweck C."/>
            <person name="Kaltenpoth M."/>
            <person name="Kwan J.C."/>
        </authorList>
    </citation>
    <scope>NUCLEOTIDE SEQUENCE [LARGE SCALE GENOMIC DNA]</scope>
</reference>
<organism evidence="3 4">
    <name type="scientific">Acinetobacter bereziniae</name>
    <name type="common">Acinetobacter genomosp. 10</name>
    <dbReference type="NCBI Taxonomy" id="106648"/>
    <lineage>
        <taxon>Bacteria</taxon>
        <taxon>Pseudomonadati</taxon>
        <taxon>Pseudomonadota</taxon>
        <taxon>Gammaproteobacteria</taxon>
        <taxon>Moraxellales</taxon>
        <taxon>Moraxellaceae</taxon>
        <taxon>Acinetobacter</taxon>
    </lineage>
</organism>
<evidence type="ECO:0000256" key="2">
    <source>
        <dbReference type="HAMAP-Rule" id="MF_00163"/>
    </source>
</evidence>
<sequence length="159" mass="17596">MSIILPIAQRGEDVLKLIAAPVADTEFSSTWLEELAKALKTTMLERNGVGIAAPQVYISKRVIIVASRPNPRYPDAPEMDAITMVNPEIIEQSIQTVLGEEGCLSVPNQRGQVARAEQITVQFLSLKGEKIIQTFHGFPARIVQHEIDHLNGVLFVERI</sequence>
<name>A0A833UST8_ACIBZ</name>
<comment type="caution">
    <text evidence="3">The sequence shown here is derived from an EMBL/GenBank/DDBJ whole genome shotgun (WGS) entry which is preliminary data.</text>
</comment>
<keyword evidence="2" id="KW-0648">Protein biosynthesis</keyword>
<feature type="active site" evidence="2">
    <location>
        <position position="146"/>
    </location>
</feature>
<dbReference type="CDD" id="cd00487">
    <property type="entry name" value="Pep_deformylase"/>
    <property type="match status" value="1"/>
</dbReference>
<evidence type="ECO:0000256" key="1">
    <source>
        <dbReference type="ARBA" id="ARBA00010759"/>
    </source>
</evidence>
<dbReference type="AlphaFoldDB" id="A0A833UST8"/>
<dbReference type="EC" id="3.5.1.88" evidence="2"/>
<feature type="binding site" evidence="2">
    <location>
        <position position="103"/>
    </location>
    <ligand>
        <name>Fe cation</name>
        <dbReference type="ChEBI" id="CHEBI:24875"/>
    </ligand>
</feature>
<dbReference type="Proteomes" id="UP000490535">
    <property type="component" value="Unassembled WGS sequence"/>
</dbReference>
<dbReference type="PANTHER" id="PTHR10458:SF22">
    <property type="entry name" value="PEPTIDE DEFORMYLASE"/>
    <property type="match status" value="1"/>
</dbReference>
<protein>
    <recommendedName>
        <fullName evidence="2">Peptide deformylase</fullName>
        <shortName evidence="2">PDF</shortName>
        <ecNumber evidence="2">3.5.1.88</ecNumber>
    </recommendedName>
    <alternativeName>
        <fullName evidence="2">Polypeptide deformylase</fullName>
    </alternativeName>
</protein>
<keyword evidence="2" id="KW-0408">Iron</keyword>
<dbReference type="PRINTS" id="PR01576">
    <property type="entry name" value="PDEFORMYLASE"/>
</dbReference>
<comment type="catalytic activity">
    <reaction evidence="2">
        <text>N-terminal N-formyl-L-methionyl-[peptide] + H2O = N-terminal L-methionyl-[peptide] + formate</text>
        <dbReference type="Rhea" id="RHEA:24420"/>
        <dbReference type="Rhea" id="RHEA-COMP:10639"/>
        <dbReference type="Rhea" id="RHEA-COMP:10640"/>
        <dbReference type="ChEBI" id="CHEBI:15377"/>
        <dbReference type="ChEBI" id="CHEBI:15740"/>
        <dbReference type="ChEBI" id="CHEBI:49298"/>
        <dbReference type="ChEBI" id="CHEBI:64731"/>
        <dbReference type="EC" id="3.5.1.88"/>
    </reaction>
</comment>
<dbReference type="GO" id="GO:0046872">
    <property type="term" value="F:metal ion binding"/>
    <property type="evidence" value="ECO:0007669"/>
    <property type="project" value="UniProtKB-KW"/>
</dbReference>
<comment type="function">
    <text evidence="2">Removes the formyl group from the N-terminal Met of newly synthesized proteins. Requires at least a dipeptide for an efficient rate of reaction. N-terminal L-methionine is a prerequisite for activity but the enzyme has broad specificity at other positions.</text>
</comment>
<dbReference type="InterPro" id="IPR036821">
    <property type="entry name" value="Peptide_deformylase_sf"/>
</dbReference>
<dbReference type="NCBIfam" id="NF001159">
    <property type="entry name" value="PRK00150.1-3"/>
    <property type="match status" value="1"/>
</dbReference>